<dbReference type="AlphaFoldDB" id="A0A6V8HK26"/>
<dbReference type="GO" id="GO:0032259">
    <property type="term" value="P:methylation"/>
    <property type="evidence" value="ECO:0007669"/>
    <property type="project" value="UniProtKB-KW"/>
</dbReference>
<keyword evidence="5" id="KW-1185">Reference proteome</keyword>
<accession>A0A6V8HK26</accession>
<dbReference type="Gene3D" id="3.40.50.150">
    <property type="entry name" value="Vaccinia Virus protein VP39"/>
    <property type="match status" value="1"/>
</dbReference>
<protein>
    <submittedName>
        <fullName evidence="4">Uncharacterized protein</fullName>
    </submittedName>
</protein>
<name>A0A6V8HK26_TALPI</name>
<evidence type="ECO:0000256" key="3">
    <source>
        <dbReference type="ARBA" id="ARBA00022679"/>
    </source>
</evidence>
<sequence length="270" mass="29807">MSTSSSHPTQNLKKVKGAPDYDDAAYWDTKFITGQDVGEWLNKGDLLIERAINELETQYNTPSIGNGSATLGQMGTPRALHLGPGISAVGSKLCEAFGRKGWKGCDIVNVDFSSEAVRLGLEREIRKTNPEQTMRWIHADLCSWQDVSQRLLPLASFDVLLDKSTSDAIATAVPPLQDLLQDASNFKGPNETLTLLPVQLLSLHLVPLTKPGAIWLALSYSSTRFDGLPYLDKYWEVVSRIPLKAPSGQTLSPAAMVPDVFHWLYTLRRK</sequence>
<dbReference type="EMBL" id="DF933829">
    <property type="protein sequence ID" value="GAM38644.1"/>
    <property type="molecule type" value="Genomic_DNA"/>
</dbReference>
<evidence type="ECO:0000313" key="4">
    <source>
        <dbReference type="EMBL" id="GAM38644.1"/>
    </source>
</evidence>
<dbReference type="GO" id="GO:0008168">
    <property type="term" value="F:methyltransferase activity"/>
    <property type="evidence" value="ECO:0007669"/>
    <property type="project" value="UniProtKB-KW"/>
</dbReference>
<keyword evidence="2" id="KW-0489">Methyltransferase</keyword>
<keyword evidence="3" id="KW-0808">Transferase</keyword>
<dbReference type="InterPro" id="IPR029063">
    <property type="entry name" value="SAM-dependent_MTases_sf"/>
</dbReference>
<proteinExistence type="inferred from homology"/>
<dbReference type="PANTHER" id="PTHR12176">
    <property type="entry name" value="SAM-DEPENDENT METHYLTRANSFERASE SUPERFAMILY PROTEIN"/>
    <property type="match status" value="1"/>
</dbReference>
<comment type="caution">
    <text evidence="4">The sequence shown here is derived from an EMBL/GenBank/DDBJ whole genome shotgun (WGS) entry which is preliminary data.</text>
</comment>
<evidence type="ECO:0000256" key="2">
    <source>
        <dbReference type="ARBA" id="ARBA00022603"/>
    </source>
</evidence>
<reference evidence="5" key="1">
    <citation type="journal article" date="2015" name="Genome Announc.">
        <title>Draft genome sequence of Talaromyces cellulolyticus strain Y-94, a source of lignocellulosic biomass-degrading enzymes.</title>
        <authorList>
            <person name="Fujii T."/>
            <person name="Koike H."/>
            <person name="Sawayama S."/>
            <person name="Yano S."/>
            <person name="Inoue H."/>
        </authorList>
    </citation>
    <scope>NUCLEOTIDE SEQUENCE [LARGE SCALE GENOMIC DNA]</scope>
    <source>
        <strain evidence="5">Y-94</strain>
    </source>
</reference>
<evidence type="ECO:0000313" key="5">
    <source>
        <dbReference type="Proteomes" id="UP000053095"/>
    </source>
</evidence>
<dbReference type="Proteomes" id="UP000053095">
    <property type="component" value="Unassembled WGS sequence"/>
</dbReference>
<gene>
    <name evidence="4" type="ORF">TCE0_033r09533</name>
</gene>
<dbReference type="InterPro" id="IPR051419">
    <property type="entry name" value="Lys/N-term_MeTrsfase_sf"/>
</dbReference>
<organism evidence="4 5">
    <name type="scientific">Talaromyces pinophilus</name>
    <name type="common">Penicillium pinophilum</name>
    <dbReference type="NCBI Taxonomy" id="128442"/>
    <lineage>
        <taxon>Eukaryota</taxon>
        <taxon>Fungi</taxon>
        <taxon>Dikarya</taxon>
        <taxon>Ascomycota</taxon>
        <taxon>Pezizomycotina</taxon>
        <taxon>Eurotiomycetes</taxon>
        <taxon>Eurotiomycetidae</taxon>
        <taxon>Eurotiales</taxon>
        <taxon>Trichocomaceae</taxon>
        <taxon>Talaromyces</taxon>
        <taxon>Talaromyces sect. Talaromyces</taxon>
    </lineage>
</organism>
<dbReference type="PANTHER" id="PTHR12176:SF84">
    <property type="entry name" value="METHYLTRANSFERASE DOMAIN-CONTAINING PROTEIN"/>
    <property type="match status" value="1"/>
</dbReference>
<comment type="similarity">
    <text evidence="1">Belongs to the methyltransferase superfamily.</text>
</comment>
<evidence type="ECO:0000256" key="1">
    <source>
        <dbReference type="ARBA" id="ARBA00008361"/>
    </source>
</evidence>